<dbReference type="PANTHER" id="PTHR22916:SF3">
    <property type="entry name" value="UDP-GLCNAC:BETAGAL BETA-1,3-N-ACETYLGLUCOSAMINYLTRANSFERASE-LIKE PROTEIN 1"/>
    <property type="match status" value="1"/>
</dbReference>
<proteinExistence type="predicted"/>
<protein>
    <submittedName>
        <fullName evidence="2">Glycosyl transferase</fullName>
    </submittedName>
</protein>
<keyword evidence="3" id="KW-1185">Reference proteome</keyword>
<dbReference type="KEGG" id="pcm:AY601_4539"/>
<dbReference type="GO" id="GO:0016758">
    <property type="term" value="F:hexosyltransferase activity"/>
    <property type="evidence" value="ECO:0007669"/>
    <property type="project" value="UniProtKB-ARBA"/>
</dbReference>
<evidence type="ECO:0000259" key="1">
    <source>
        <dbReference type="Pfam" id="PF00535"/>
    </source>
</evidence>
<dbReference type="OrthoDB" id="9815829at2"/>
<name>A0A127VJ76_9SPHI</name>
<dbReference type="Proteomes" id="UP000071561">
    <property type="component" value="Chromosome"/>
</dbReference>
<dbReference type="PANTHER" id="PTHR22916">
    <property type="entry name" value="GLYCOSYLTRANSFERASE"/>
    <property type="match status" value="1"/>
</dbReference>
<dbReference type="Pfam" id="PF00535">
    <property type="entry name" value="Glycos_transf_2"/>
    <property type="match status" value="1"/>
</dbReference>
<evidence type="ECO:0000313" key="3">
    <source>
        <dbReference type="Proteomes" id="UP000071561"/>
    </source>
</evidence>
<dbReference type="InterPro" id="IPR029044">
    <property type="entry name" value="Nucleotide-diphossugar_trans"/>
</dbReference>
<feature type="domain" description="Glycosyltransferase 2-like" evidence="1">
    <location>
        <begin position="10"/>
        <end position="174"/>
    </location>
</feature>
<reference evidence="2 3" key="1">
    <citation type="submission" date="2016-03" db="EMBL/GenBank/DDBJ databases">
        <title>Complete genome sequence of Pedobacter cryoconitis PAMC 27485.</title>
        <authorList>
            <person name="Lee J."/>
            <person name="Kim O.-S."/>
        </authorList>
    </citation>
    <scope>NUCLEOTIDE SEQUENCE [LARGE SCALE GENOMIC DNA]</scope>
    <source>
        <strain evidence="2 3">PAMC 27485</strain>
    </source>
</reference>
<dbReference type="AlphaFoldDB" id="A0A127VJ76"/>
<accession>A0A127VJ76</accession>
<dbReference type="EMBL" id="CP014504">
    <property type="protein sequence ID" value="AMQ01377.1"/>
    <property type="molecule type" value="Genomic_DNA"/>
</dbReference>
<dbReference type="RefSeq" id="WP_084359397.1">
    <property type="nucleotide sequence ID" value="NZ_CP014504.1"/>
</dbReference>
<dbReference type="InterPro" id="IPR001173">
    <property type="entry name" value="Glyco_trans_2-like"/>
</dbReference>
<dbReference type="SUPFAM" id="SSF53448">
    <property type="entry name" value="Nucleotide-diphospho-sugar transferases"/>
    <property type="match status" value="1"/>
</dbReference>
<gene>
    <name evidence="2" type="ORF">AY601_4539</name>
</gene>
<organism evidence="2 3">
    <name type="scientific">Pedobacter cryoconitis</name>
    <dbReference type="NCBI Taxonomy" id="188932"/>
    <lineage>
        <taxon>Bacteria</taxon>
        <taxon>Pseudomonadati</taxon>
        <taxon>Bacteroidota</taxon>
        <taxon>Sphingobacteriia</taxon>
        <taxon>Sphingobacteriales</taxon>
        <taxon>Sphingobacteriaceae</taxon>
        <taxon>Pedobacter</taxon>
    </lineage>
</organism>
<keyword evidence="2" id="KW-0808">Transferase</keyword>
<dbReference type="PATRIC" id="fig|188932.3.peg.4707"/>
<evidence type="ECO:0000313" key="2">
    <source>
        <dbReference type="EMBL" id="AMQ01377.1"/>
    </source>
</evidence>
<dbReference type="Gene3D" id="3.90.550.10">
    <property type="entry name" value="Spore Coat Polysaccharide Biosynthesis Protein SpsA, Chain A"/>
    <property type="match status" value="1"/>
</dbReference>
<sequence>MSDSSLPLVSICMISYNHKKFIRQAIEGVLMQETNFEYELVISDDCSPDNTGLEIQKCIDEHPNGKRIKYFQHKVNLGGLPNILFAFNECSGKYIAICEGDDYWTDVHKLQKQVDFLEANEDYSMCCHNAKIVYEDKSQNTRDFSEIYTDVDFDMSRIINSWVIPTASMVIRAKFIKPLPEWVKNIYSIDFTLALLLMAKGKIKFLAESLSVYRIDLGGSSMSAVIGGKIEFVANQHIQLLQHFNEETGQLYNGLVTKKIEKLQNEIKFLKLRRKSPLLALFLMPRLFCEKILNKISK</sequence>